<evidence type="ECO:0000313" key="2">
    <source>
        <dbReference type="EMBL" id="MBP1907602.1"/>
    </source>
</evidence>
<feature type="domain" description="Peptidase M1 membrane alanine aminopeptidase" evidence="1">
    <location>
        <begin position="355"/>
        <end position="531"/>
    </location>
</feature>
<dbReference type="EMBL" id="JAGGKG010000029">
    <property type="protein sequence ID" value="MBP1907602.1"/>
    <property type="molecule type" value="Genomic_DNA"/>
</dbReference>
<dbReference type="InterPro" id="IPR034015">
    <property type="entry name" value="M1_LTA4H"/>
</dbReference>
<dbReference type="RefSeq" id="WP_210091180.1">
    <property type="nucleotide sequence ID" value="NZ_JAGGKG010000029.1"/>
</dbReference>
<evidence type="ECO:0000259" key="1">
    <source>
        <dbReference type="Pfam" id="PF01433"/>
    </source>
</evidence>
<dbReference type="SUPFAM" id="SSF55486">
    <property type="entry name" value="Metalloproteases ('zincins'), catalytic domain"/>
    <property type="match status" value="1"/>
</dbReference>
<sequence>MSGVNKRLIISLLSVCLISSTTLWYFNSRGVYSQAVQPIAYEPTTKLTLTPAPTSSTTEPQQPSAEILSHRLNEYHINVKLDETTGTLIGSQTVTFKHPGKKTINELYFHLYPNAFSSKDTTFMKESGGKLRGDVMPKNGYGNMTLTEVTTTDGISLLHRVMYVQPDDGNTHDRTLAKIRLPVSIRGGESITLKIGFTVKLPQIFARMGIVDDFVMAGQWFPKLSVYEPVGRRGVTVEGWNLHQYHGNSEFYSDFGIYNVKIDVPKNYIIAATGFPTKATVIQNNRKIEQYYADDVHDFAWSASPNFVFMEEPYSSDEVPGVKIKLYLDPMHKDLKDRYFYAAKVALANFSKWYGRYPYSTLSIVVPPKSGNGAGGMEYPTLITAFGATEEAPGYELERTVIHEIGHQFFYGMIANNEFEEAWLDEAFTSYAEDKLMDQEFGIKPNLPIQGSLIHQPVALTQPSWEYGSSNNYANNVYYRGKLVLLDIERRVGTSTMNRIMNKYALQNRFKHPTTKTFQKVVEQVSGQSWKDYFNEHVYSNVMIDYAVNGITIKPVKINGKAIYESTVQLQRNGAVYPKVPLLLKFTDGHTISKTWSSDDTQLQIKLNYTAPLDWVMIDPEYKMILENKHNNNFLRAQVDPKLTTRLDLGIFKAIETIVGVFLW</sequence>
<dbReference type="InterPro" id="IPR014782">
    <property type="entry name" value="Peptidase_M1_dom"/>
</dbReference>
<dbReference type="CDD" id="cd09604">
    <property type="entry name" value="M1_APN_like"/>
    <property type="match status" value="1"/>
</dbReference>
<dbReference type="Gene3D" id="1.10.390.10">
    <property type="entry name" value="Neutral Protease Domain 2"/>
    <property type="match status" value="1"/>
</dbReference>
<protein>
    <recommendedName>
        <fullName evidence="1">Peptidase M1 membrane alanine aminopeptidase domain-containing protein</fullName>
    </recommendedName>
</protein>
<keyword evidence="3" id="KW-1185">Reference proteome</keyword>
<comment type="caution">
    <text evidence="2">The sequence shown here is derived from an EMBL/GenBank/DDBJ whole genome shotgun (WGS) entry which is preliminary data.</text>
</comment>
<dbReference type="PANTHER" id="PTHR45726">
    <property type="entry name" value="LEUKOTRIENE A-4 HYDROLASE"/>
    <property type="match status" value="1"/>
</dbReference>
<name>A0ABS4FYH5_9BACL</name>
<accession>A0ABS4FYH5</accession>
<dbReference type="InterPro" id="IPR027268">
    <property type="entry name" value="Peptidase_M4/M1_CTD_sf"/>
</dbReference>
<gene>
    <name evidence="2" type="ORF">J2Z32_004279</name>
</gene>
<organism evidence="2 3">
    <name type="scientific">Paenibacillus turicensis</name>
    <dbReference type="NCBI Taxonomy" id="160487"/>
    <lineage>
        <taxon>Bacteria</taxon>
        <taxon>Bacillati</taxon>
        <taxon>Bacillota</taxon>
        <taxon>Bacilli</taxon>
        <taxon>Bacillales</taxon>
        <taxon>Paenibacillaceae</taxon>
        <taxon>Paenibacillus</taxon>
    </lineage>
</organism>
<proteinExistence type="predicted"/>
<dbReference type="Pfam" id="PF01433">
    <property type="entry name" value="Peptidase_M1"/>
    <property type="match status" value="1"/>
</dbReference>
<dbReference type="Proteomes" id="UP001519272">
    <property type="component" value="Unassembled WGS sequence"/>
</dbReference>
<dbReference type="PANTHER" id="PTHR45726:SF3">
    <property type="entry name" value="LEUKOTRIENE A-4 HYDROLASE"/>
    <property type="match status" value="1"/>
</dbReference>
<evidence type="ECO:0000313" key="3">
    <source>
        <dbReference type="Proteomes" id="UP001519272"/>
    </source>
</evidence>
<reference evidence="2 3" key="1">
    <citation type="submission" date="2021-03" db="EMBL/GenBank/DDBJ databases">
        <title>Genomic Encyclopedia of Type Strains, Phase IV (KMG-IV): sequencing the most valuable type-strain genomes for metagenomic binning, comparative biology and taxonomic classification.</title>
        <authorList>
            <person name="Goeker M."/>
        </authorList>
    </citation>
    <scope>NUCLEOTIDE SEQUENCE [LARGE SCALE GENOMIC DNA]</scope>
    <source>
        <strain evidence="2 3">DSM 14349</strain>
    </source>
</reference>